<proteinExistence type="predicted"/>
<evidence type="ECO:0008006" key="4">
    <source>
        <dbReference type="Google" id="ProtNLM"/>
    </source>
</evidence>
<evidence type="ECO:0000313" key="3">
    <source>
        <dbReference type="Proteomes" id="UP000199759"/>
    </source>
</evidence>
<evidence type="ECO:0000256" key="1">
    <source>
        <dbReference type="SAM" id="SignalP"/>
    </source>
</evidence>
<dbReference type="RefSeq" id="WP_233342409.1">
    <property type="nucleotide sequence ID" value="NZ_FNHG01000010.1"/>
</dbReference>
<sequence length="583" mass="60852">MTYKWAAGAAAVILLGGAAQAQDVNAAPAYGSVTLSAGFAQDPTSVGVQAGGAINGGSIDFACSGYISHQPSLNLQYNAGNLPLFISGASDADTTLIVNAPDGSWHCNDDAPGQGLNPGIEFSSPQSGVYNVWVGTLSAGNGYEPTMVHISELGFSSENAYSRAPNAALQPNSGALSLRAGFSDDPRRIAVRAGGDLDGNRGTGGYCWGEISEAPDVWLNYSANNQYDLYLSMESDYDTTLIVQGPDGSWHCDDDGAEDLNPGIHLTDPVAGRYAIWAGRYSGGTLADATLFVSETGFRGEIDVPAVLDFSLPANYGSVSLQAGFIPDPHNLALQAGGDVEIYEALGQNCRGFSTTAPDYNLNYSAGTLDLYISATSNADTTLVVNSPDGSWHCDDDGAGNLNPGVHFDRPASGVYNIWVGTYGEIQPENATLHISELAFGDEYQGSDALDYTMDASFGSVALTGGFSPDPHAVNILAGGPVAAESAADSMCRGYVSAAPDYELTFTPGSLDLFISVLSDADTTLVINDPNGNWVCNDDNNGLNPGIHFDMPAAGTYDIWVGTYREGLSADARLEISELGFAD</sequence>
<keyword evidence="3" id="KW-1185">Reference proteome</keyword>
<feature type="chain" id="PRO_5011655666" description="Pre-peptidase C-terminal domain-containing protein" evidence="1">
    <location>
        <begin position="22"/>
        <end position="583"/>
    </location>
</feature>
<accession>A0A1G9SMD3</accession>
<keyword evidence="1" id="KW-0732">Signal</keyword>
<dbReference type="STRING" id="144026.SAMN04488568_1109"/>
<dbReference type="AlphaFoldDB" id="A0A1G9SMD3"/>
<feature type="signal peptide" evidence="1">
    <location>
        <begin position="1"/>
        <end position="21"/>
    </location>
</feature>
<dbReference type="Proteomes" id="UP000199759">
    <property type="component" value="Unassembled WGS sequence"/>
</dbReference>
<protein>
    <recommendedName>
        <fullName evidence="4">Pre-peptidase C-terminal domain-containing protein</fullName>
    </recommendedName>
</protein>
<organism evidence="2 3">
    <name type="scientific">Maricaulis salignorans</name>
    <dbReference type="NCBI Taxonomy" id="144026"/>
    <lineage>
        <taxon>Bacteria</taxon>
        <taxon>Pseudomonadati</taxon>
        <taxon>Pseudomonadota</taxon>
        <taxon>Alphaproteobacteria</taxon>
        <taxon>Maricaulales</taxon>
        <taxon>Maricaulaceae</taxon>
        <taxon>Maricaulis</taxon>
    </lineage>
</organism>
<reference evidence="2 3" key="1">
    <citation type="submission" date="2016-10" db="EMBL/GenBank/DDBJ databases">
        <authorList>
            <person name="de Groot N.N."/>
        </authorList>
    </citation>
    <scope>NUCLEOTIDE SEQUENCE [LARGE SCALE GENOMIC DNA]</scope>
    <source>
        <strain evidence="2 3">DSM 16077</strain>
    </source>
</reference>
<name>A0A1G9SMD3_9PROT</name>
<gene>
    <name evidence="2" type="ORF">SAMN04488568_1109</name>
</gene>
<dbReference type="EMBL" id="FNHG01000010">
    <property type="protein sequence ID" value="SDM36614.1"/>
    <property type="molecule type" value="Genomic_DNA"/>
</dbReference>
<evidence type="ECO:0000313" key="2">
    <source>
        <dbReference type="EMBL" id="SDM36614.1"/>
    </source>
</evidence>